<dbReference type="GO" id="GO:0003700">
    <property type="term" value="F:DNA-binding transcription factor activity"/>
    <property type="evidence" value="ECO:0007669"/>
    <property type="project" value="InterPro"/>
</dbReference>
<accession>A0A7S7NSI9</accession>
<dbReference type="AlphaFoldDB" id="A0A7S7NSI9"/>
<dbReference type="Gene3D" id="1.10.1660.10">
    <property type="match status" value="1"/>
</dbReference>
<protein>
    <submittedName>
        <fullName evidence="3">MerR family transcriptional regulator</fullName>
    </submittedName>
</protein>
<evidence type="ECO:0000256" key="1">
    <source>
        <dbReference type="ARBA" id="ARBA00023125"/>
    </source>
</evidence>
<dbReference type="InterPro" id="IPR000551">
    <property type="entry name" value="MerR-type_HTH_dom"/>
</dbReference>
<dbReference type="PROSITE" id="PS50937">
    <property type="entry name" value="HTH_MERR_2"/>
    <property type="match status" value="1"/>
</dbReference>
<keyword evidence="4" id="KW-1185">Reference proteome</keyword>
<reference evidence="3 4" key="1">
    <citation type="submission" date="2020-10" db="EMBL/GenBank/DDBJ databases">
        <title>Complete genome sequence of Paludibaculum fermentans P105T, a facultatively anaerobic acidobacterium capable of dissimilatory Fe(III) reduction.</title>
        <authorList>
            <person name="Dedysh S.N."/>
            <person name="Beletsky A.V."/>
            <person name="Kulichevskaya I.S."/>
            <person name="Mardanov A.V."/>
            <person name="Ravin N.V."/>
        </authorList>
    </citation>
    <scope>NUCLEOTIDE SEQUENCE [LARGE SCALE GENOMIC DNA]</scope>
    <source>
        <strain evidence="3 4">P105</strain>
    </source>
</reference>
<keyword evidence="1" id="KW-0238">DNA-binding</keyword>
<dbReference type="SMART" id="SM00422">
    <property type="entry name" value="HTH_MERR"/>
    <property type="match status" value="1"/>
</dbReference>
<organism evidence="3 4">
    <name type="scientific">Paludibaculum fermentans</name>
    <dbReference type="NCBI Taxonomy" id="1473598"/>
    <lineage>
        <taxon>Bacteria</taxon>
        <taxon>Pseudomonadati</taxon>
        <taxon>Acidobacteriota</taxon>
        <taxon>Terriglobia</taxon>
        <taxon>Bryobacterales</taxon>
        <taxon>Bryobacteraceae</taxon>
        <taxon>Paludibaculum</taxon>
    </lineage>
</organism>
<proteinExistence type="predicted"/>
<dbReference type="PANTHER" id="PTHR30204:SF90">
    <property type="entry name" value="HTH-TYPE TRANSCRIPTIONAL ACTIVATOR MTA"/>
    <property type="match status" value="1"/>
</dbReference>
<sequence length="175" mass="20875">MNITELGRRHGLSRSTLLYYDRIGLLTPTGRQLNGYRRYTAGDEQRLAQICLYRQTGLPLSEIRKVIDKPRKDLSASLERQLQHLATEIESLRNRQRIIVGLLQNRRLLERVNIMNRETWTKLLRASGFTDTDLHRWHQDFERMDPDYHQRFLEFLCIPEDEIASIRNWSREAIK</sequence>
<dbReference type="GO" id="GO:0003677">
    <property type="term" value="F:DNA binding"/>
    <property type="evidence" value="ECO:0007669"/>
    <property type="project" value="UniProtKB-KW"/>
</dbReference>
<evidence type="ECO:0000259" key="2">
    <source>
        <dbReference type="PROSITE" id="PS50937"/>
    </source>
</evidence>
<feature type="domain" description="HTH merR-type" evidence="2">
    <location>
        <begin position="1"/>
        <end position="69"/>
    </location>
</feature>
<dbReference type="EMBL" id="CP063849">
    <property type="protein sequence ID" value="QOY88992.1"/>
    <property type="molecule type" value="Genomic_DNA"/>
</dbReference>
<dbReference type="KEGG" id="pfer:IRI77_03265"/>
<dbReference type="Pfam" id="PF13411">
    <property type="entry name" value="MerR_1"/>
    <property type="match status" value="1"/>
</dbReference>
<dbReference type="RefSeq" id="WP_194450655.1">
    <property type="nucleotide sequence ID" value="NZ_CP063849.1"/>
</dbReference>
<dbReference type="InterPro" id="IPR047057">
    <property type="entry name" value="MerR_fam"/>
</dbReference>
<name>A0A7S7NSI9_PALFE</name>
<dbReference type="Proteomes" id="UP000593892">
    <property type="component" value="Chromosome"/>
</dbReference>
<dbReference type="InterPro" id="IPR009061">
    <property type="entry name" value="DNA-bd_dom_put_sf"/>
</dbReference>
<dbReference type="PANTHER" id="PTHR30204">
    <property type="entry name" value="REDOX-CYCLING DRUG-SENSING TRANSCRIPTIONAL ACTIVATOR SOXR"/>
    <property type="match status" value="1"/>
</dbReference>
<dbReference type="SUPFAM" id="SSF46955">
    <property type="entry name" value="Putative DNA-binding domain"/>
    <property type="match status" value="1"/>
</dbReference>
<gene>
    <name evidence="3" type="ORF">IRI77_03265</name>
</gene>
<evidence type="ECO:0000313" key="4">
    <source>
        <dbReference type="Proteomes" id="UP000593892"/>
    </source>
</evidence>
<evidence type="ECO:0000313" key="3">
    <source>
        <dbReference type="EMBL" id="QOY88992.1"/>
    </source>
</evidence>